<dbReference type="EMBL" id="JANTYZ010000002">
    <property type="protein sequence ID" value="MCS3864569.1"/>
    <property type="molecule type" value="Genomic_DNA"/>
</dbReference>
<proteinExistence type="predicted"/>
<accession>A0A9X2U1X3</accession>
<dbReference type="RefSeq" id="WP_259083278.1">
    <property type="nucleotide sequence ID" value="NZ_JANTYZ010000002.1"/>
</dbReference>
<evidence type="ECO:0000313" key="2">
    <source>
        <dbReference type="Proteomes" id="UP001155034"/>
    </source>
</evidence>
<dbReference type="AlphaFoldDB" id="A0A9X2U1X3"/>
<dbReference type="Proteomes" id="UP001155034">
    <property type="component" value="Unassembled WGS sequence"/>
</dbReference>
<protein>
    <submittedName>
        <fullName evidence="1">Uncharacterized protein</fullName>
    </submittedName>
</protein>
<name>A0A9X2U1X3_9BACT</name>
<comment type="caution">
    <text evidence="1">The sequence shown here is derived from an EMBL/GenBank/DDBJ whole genome shotgun (WGS) entry which is preliminary data.</text>
</comment>
<gene>
    <name evidence="1" type="ORF">GGP82_001115</name>
</gene>
<evidence type="ECO:0000313" key="1">
    <source>
        <dbReference type="EMBL" id="MCS3864569.1"/>
    </source>
</evidence>
<reference evidence="1" key="1">
    <citation type="submission" date="2022-08" db="EMBL/GenBank/DDBJ databases">
        <title>Genomic Encyclopedia of Type Strains, Phase V (KMG-V): Genome sequencing to study the core and pangenomes of soil and plant-associated prokaryotes.</title>
        <authorList>
            <person name="Whitman W."/>
        </authorList>
    </citation>
    <scope>NUCLEOTIDE SEQUENCE</scope>
    <source>
        <strain evidence="1">SP2016B</strain>
    </source>
</reference>
<organism evidence="1 2">
    <name type="scientific">Salinibacter ruber</name>
    <dbReference type="NCBI Taxonomy" id="146919"/>
    <lineage>
        <taxon>Bacteria</taxon>
        <taxon>Pseudomonadati</taxon>
        <taxon>Rhodothermota</taxon>
        <taxon>Rhodothermia</taxon>
        <taxon>Rhodothermales</taxon>
        <taxon>Salinibacteraceae</taxon>
        <taxon>Salinibacter</taxon>
    </lineage>
</organism>
<sequence length="200" mass="22391">MRSPIRQASTVLPERIPIPKSLHSIETGDPIATCLACDVPLLDGPTEYLIEKGYRQYDAYDVRETVCEYAICMDCHAEMRQSFSEPSKRRCQAYLSEHVDLAARTGRLLDADPRDPADWTRQCVVHGTPRDELEEYQVIAHCQGDELLLTHLPLLMGGPAIDALVQRLSSETLDDLGGFRDEHLGLPPELKRDLQGPIVA</sequence>